<reference evidence="1 2" key="1">
    <citation type="journal article" date="2016" name="Nat. Commun.">
        <title>Thousands of microbial genomes shed light on interconnected biogeochemical processes in an aquifer system.</title>
        <authorList>
            <person name="Anantharaman K."/>
            <person name="Brown C.T."/>
            <person name="Hug L.A."/>
            <person name="Sharon I."/>
            <person name="Castelle C.J."/>
            <person name="Probst A.J."/>
            <person name="Thomas B.C."/>
            <person name="Singh A."/>
            <person name="Wilkins M.J."/>
            <person name="Karaoz U."/>
            <person name="Brodie E.L."/>
            <person name="Williams K.H."/>
            <person name="Hubbard S.S."/>
            <person name="Banfield J.F."/>
        </authorList>
    </citation>
    <scope>NUCLEOTIDE SEQUENCE [LARGE SCALE GENOMIC DNA]</scope>
</reference>
<evidence type="ECO:0000313" key="1">
    <source>
        <dbReference type="EMBL" id="OGG42876.1"/>
    </source>
</evidence>
<name>A0A1F6C0Y5_9BACT</name>
<proteinExistence type="predicted"/>
<sequence length="113" mass="13946">MASALVYFGNRFIYRIGEFIRHWYKDGFFFFFRRLVDFLERLDRYFALRVTFHYLFQPLYQNYTFVGYVLGFIFRSIRVGIAGFVYFWVILSWMGLYLLWAFIPLGIIYKIIF</sequence>
<accession>A0A1F6C0Y5</accession>
<gene>
    <name evidence="1" type="ORF">A3G50_00590</name>
</gene>
<dbReference type="Proteomes" id="UP000176633">
    <property type="component" value="Unassembled WGS sequence"/>
</dbReference>
<dbReference type="AlphaFoldDB" id="A0A1F6C0Y5"/>
<dbReference type="STRING" id="1798473.A3G50_00590"/>
<dbReference type="EMBL" id="MFKM01000033">
    <property type="protein sequence ID" value="OGG42876.1"/>
    <property type="molecule type" value="Genomic_DNA"/>
</dbReference>
<comment type="caution">
    <text evidence="1">The sequence shown here is derived from an EMBL/GenBank/DDBJ whole genome shotgun (WGS) entry which is preliminary data.</text>
</comment>
<organism evidence="1 2">
    <name type="scientific">Candidatus Jorgensenbacteria bacterium RIFCSPLOWO2_12_FULL_42_11</name>
    <dbReference type="NCBI Taxonomy" id="1798473"/>
    <lineage>
        <taxon>Bacteria</taxon>
        <taxon>Candidatus Joergenseniibacteriota</taxon>
    </lineage>
</organism>
<evidence type="ECO:0000313" key="2">
    <source>
        <dbReference type="Proteomes" id="UP000176633"/>
    </source>
</evidence>
<protein>
    <submittedName>
        <fullName evidence="1">Uncharacterized protein</fullName>
    </submittedName>
</protein>